<dbReference type="Proteomes" id="UP000663908">
    <property type="component" value="Chromosome"/>
</dbReference>
<proteinExistence type="predicted"/>
<feature type="domain" description="Helicase-associated" evidence="1">
    <location>
        <begin position="89"/>
        <end position="140"/>
    </location>
</feature>
<dbReference type="EMBL" id="CP071839">
    <property type="protein sequence ID" value="QTD95811.1"/>
    <property type="molecule type" value="Genomic_DNA"/>
</dbReference>
<name>A0ABX7TI07_STRCY</name>
<evidence type="ECO:0000313" key="3">
    <source>
        <dbReference type="Proteomes" id="UP000663908"/>
    </source>
</evidence>
<evidence type="ECO:0000313" key="2">
    <source>
        <dbReference type="EMBL" id="QTD95811.1"/>
    </source>
</evidence>
<reference evidence="2 3" key="1">
    <citation type="submission" date="2021-03" db="EMBL/GenBank/DDBJ databases">
        <title>Complete genome sequence of Streptomyces cyanogenus S136, producer of anticancer angucycline landomycin A.</title>
        <authorList>
            <person name="Hrab P."/>
            <person name="Ruckert C."/>
            <person name="Busche T."/>
            <person name="Ostash I."/>
            <person name="Kalinowski J."/>
            <person name="Fedorenko V."/>
            <person name="Yushchuk O."/>
            <person name="Ostash B."/>
        </authorList>
    </citation>
    <scope>NUCLEOTIDE SEQUENCE [LARGE SCALE GENOMIC DNA]</scope>
    <source>
        <strain evidence="2 3">S136</strain>
    </source>
</reference>
<dbReference type="RefSeq" id="WP_279577594.1">
    <property type="nucleotide sequence ID" value="NZ_CP071839.1"/>
</dbReference>
<dbReference type="InterPro" id="IPR005114">
    <property type="entry name" value="Helicase_assoc"/>
</dbReference>
<protein>
    <submittedName>
        <fullName evidence="2">Helicase associated domain protein</fullName>
    </submittedName>
</protein>
<evidence type="ECO:0000259" key="1">
    <source>
        <dbReference type="Pfam" id="PF03457"/>
    </source>
</evidence>
<organism evidence="2 3">
    <name type="scientific">Streptomyces cyanogenus</name>
    <dbReference type="NCBI Taxonomy" id="80860"/>
    <lineage>
        <taxon>Bacteria</taxon>
        <taxon>Bacillati</taxon>
        <taxon>Actinomycetota</taxon>
        <taxon>Actinomycetes</taxon>
        <taxon>Kitasatosporales</taxon>
        <taxon>Streptomycetaceae</taxon>
        <taxon>Streptomyces</taxon>
    </lineage>
</organism>
<dbReference type="Pfam" id="PF03457">
    <property type="entry name" value="HA"/>
    <property type="match status" value="1"/>
</dbReference>
<gene>
    <name evidence="2" type="ORF">S1361_00565</name>
</gene>
<sequence length="144" mass="16098">MSQQTGPLVLGTAYEPVWAIACALASHDHRILERLPDKANHLPRETSDVIERRWHFDFTAHPERIARTMDLASFDPRDPAVSRSRRLVLAAARSYRDQYGHLAAPADYTDPTGHRLGTFITTMRDAAKAGRLGPTGLLSPTRWA</sequence>
<keyword evidence="3" id="KW-1185">Reference proteome</keyword>
<accession>A0ABX7TI07</accession>